<dbReference type="STRING" id="28173.VIBNI_A1607"/>
<protein>
    <submittedName>
        <fullName evidence="1">Regulatory protein cro</fullName>
    </submittedName>
</protein>
<gene>
    <name evidence="1" type="primary">cro</name>
    <name evidence="1" type="ORF">VIBNI_A1607</name>
</gene>
<keyword evidence="2" id="KW-1185">Reference proteome</keyword>
<evidence type="ECO:0000313" key="1">
    <source>
        <dbReference type="EMBL" id="CCO57722.1"/>
    </source>
</evidence>
<dbReference type="KEGG" id="vni:VIBNI_A1607"/>
<sequence>MYKSEAVDHFGNALTLAKALKITSGAISLWGEIIPEKQALKLDRLTKGSLKYDPSLYEKIDDGNAYVDS</sequence>
<dbReference type="Gene3D" id="1.10.260.40">
    <property type="entry name" value="lambda repressor-like DNA-binding domains"/>
    <property type="match status" value="1"/>
</dbReference>
<dbReference type="PATRIC" id="fig|1260221.3.peg.1535"/>
<dbReference type="RefSeq" id="WP_022550623.1">
    <property type="nucleotide sequence ID" value="NC_022528.1"/>
</dbReference>
<dbReference type="SUPFAM" id="SSF47413">
    <property type="entry name" value="lambda repressor-like DNA-binding domains"/>
    <property type="match status" value="1"/>
</dbReference>
<accession>U4KBJ7</accession>
<proteinExistence type="predicted"/>
<dbReference type="Proteomes" id="UP000016895">
    <property type="component" value="Chromosome 1"/>
</dbReference>
<organism evidence="1 2">
    <name type="scientific">Vibrio nigripulchritudo</name>
    <dbReference type="NCBI Taxonomy" id="28173"/>
    <lineage>
        <taxon>Bacteria</taxon>
        <taxon>Pseudomonadati</taxon>
        <taxon>Pseudomonadota</taxon>
        <taxon>Gammaproteobacteria</taxon>
        <taxon>Vibrionales</taxon>
        <taxon>Vibrionaceae</taxon>
        <taxon>Vibrio</taxon>
    </lineage>
</organism>
<dbReference type="Pfam" id="PF14549">
    <property type="entry name" value="P22_Cro"/>
    <property type="match status" value="1"/>
</dbReference>
<dbReference type="AlphaFoldDB" id="U4KBJ7"/>
<name>U4KBJ7_9VIBR</name>
<dbReference type="EMBL" id="FO203526">
    <property type="protein sequence ID" value="CCO57722.1"/>
    <property type="molecule type" value="Genomic_DNA"/>
</dbReference>
<dbReference type="GO" id="GO:0003677">
    <property type="term" value="F:DNA binding"/>
    <property type="evidence" value="ECO:0007669"/>
    <property type="project" value="InterPro"/>
</dbReference>
<reference evidence="1 2" key="1">
    <citation type="journal article" date="2013" name="ISME J.">
        <title>Comparative genomics of pathogenic lineages of Vibrio nigripulchritudo identifies virulence-associated traits.</title>
        <authorList>
            <person name="Goudenege D."/>
            <person name="Labreuche Y."/>
            <person name="Krin E."/>
            <person name="Ansquer D."/>
            <person name="Mangenot S."/>
            <person name="Calteau A."/>
            <person name="Medigue C."/>
            <person name="Mazel D."/>
            <person name="Polz M.F."/>
            <person name="Le Roux F."/>
        </authorList>
    </citation>
    <scope>NUCLEOTIDE SEQUENCE [LARGE SCALE GENOMIC DNA]</scope>
    <source>
        <strain evidence="2">SnF1</strain>
    </source>
</reference>
<evidence type="ECO:0000313" key="2">
    <source>
        <dbReference type="Proteomes" id="UP000016895"/>
    </source>
</evidence>
<dbReference type="InterPro" id="IPR010982">
    <property type="entry name" value="Lambda_DNA-bd_dom_sf"/>
</dbReference>
<dbReference type="OrthoDB" id="6693632at2"/>